<dbReference type="OrthoDB" id="7833467at2"/>
<feature type="compositionally biased region" description="Pro residues" evidence="1">
    <location>
        <begin position="196"/>
        <end position="206"/>
    </location>
</feature>
<evidence type="ECO:0000313" key="4">
    <source>
        <dbReference type="Proteomes" id="UP000199118"/>
    </source>
</evidence>
<name>A0A1H2X7S0_9RHOB</name>
<feature type="compositionally biased region" description="Low complexity" evidence="1">
    <location>
        <begin position="231"/>
        <end position="265"/>
    </location>
</feature>
<dbReference type="EMBL" id="FNMZ01000002">
    <property type="protein sequence ID" value="SDW88962.1"/>
    <property type="molecule type" value="Genomic_DNA"/>
</dbReference>
<organism evidence="3 4">
    <name type="scientific">Albimonas donghaensis</name>
    <dbReference type="NCBI Taxonomy" id="356660"/>
    <lineage>
        <taxon>Bacteria</taxon>
        <taxon>Pseudomonadati</taxon>
        <taxon>Pseudomonadota</taxon>
        <taxon>Alphaproteobacteria</taxon>
        <taxon>Rhodobacterales</taxon>
        <taxon>Paracoccaceae</taxon>
        <taxon>Albimonas</taxon>
    </lineage>
</organism>
<keyword evidence="2" id="KW-0472">Membrane</keyword>
<feature type="transmembrane region" description="Helical" evidence="2">
    <location>
        <begin position="81"/>
        <end position="101"/>
    </location>
</feature>
<reference evidence="3 4" key="1">
    <citation type="submission" date="2016-10" db="EMBL/GenBank/DDBJ databases">
        <authorList>
            <person name="de Groot N.N."/>
        </authorList>
    </citation>
    <scope>NUCLEOTIDE SEQUENCE [LARGE SCALE GENOMIC DNA]</scope>
    <source>
        <strain evidence="3 4">DSM 17890</strain>
    </source>
</reference>
<dbReference type="AlphaFoldDB" id="A0A1H2X7S0"/>
<keyword evidence="2" id="KW-0812">Transmembrane</keyword>
<evidence type="ECO:0000256" key="1">
    <source>
        <dbReference type="SAM" id="MobiDB-lite"/>
    </source>
</evidence>
<feature type="transmembrane region" description="Helical" evidence="2">
    <location>
        <begin position="47"/>
        <end position="69"/>
    </location>
</feature>
<keyword evidence="4" id="KW-1185">Reference proteome</keyword>
<feature type="region of interest" description="Disordered" evidence="1">
    <location>
        <begin position="1"/>
        <end position="32"/>
    </location>
</feature>
<feature type="compositionally biased region" description="Low complexity" evidence="1">
    <location>
        <begin position="275"/>
        <end position="288"/>
    </location>
</feature>
<feature type="region of interest" description="Disordered" evidence="1">
    <location>
        <begin position="193"/>
        <end position="296"/>
    </location>
</feature>
<evidence type="ECO:0000313" key="3">
    <source>
        <dbReference type="EMBL" id="SDW88962.1"/>
    </source>
</evidence>
<accession>A0A1H2X7S0</accession>
<keyword evidence="2" id="KW-1133">Transmembrane helix</keyword>
<dbReference type="Proteomes" id="UP000199118">
    <property type="component" value="Unassembled WGS sequence"/>
</dbReference>
<sequence length="452" mass="47239">MVEPPQRGAHPDPGAAQAATERGALGPMRDDGLAASPLRDRAPVWPAALGGAALWLGVGAGLTWAVRFLPEGLRPATLTEAVTLAFCVTAPAALAIGWGALASRAAAAELRLDAVGRAASRAALGAGPGARAQAVAEGLSREDLTHAVAHAARDALDRERGAIARQLAELGETQRRIDLVIADTAERAGATVQAPVLPPAPHPEAPAPAGFAEPAATFAPPSSEPPPDPSPETTLEPEPTAEAEAAPEPAPEQAPAQALRQAAPIPASPPRAPETPDSQPSLPLSDPQETAPPTSIRDWSVMALALDFPRDERDEAGFAALEVATRDRPMAELLQAAEDALTILAQHGIYMEDLEIRHAPPALWLRFARGERGTEFASVGGVASEALVDTVRRMMKADPVFRDTAMHLMRRYDAVLRLAAAEPRGEGRLVDLADSRTGRAFMLVAQSVGTFD</sequence>
<feature type="compositionally biased region" description="Low complexity" evidence="1">
    <location>
        <begin position="207"/>
        <end position="221"/>
    </location>
</feature>
<dbReference type="STRING" id="356660.SAMN05444336_102642"/>
<proteinExistence type="predicted"/>
<evidence type="ECO:0000256" key="2">
    <source>
        <dbReference type="SAM" id="Phobius"/>
    </source>
</evidence>
<dbReference type="RefSeq" id="WP_092680853.1">
    <property type="nucleotide sequence ID" value="NZ_FNMZ01000002.1"/>
</dbReference>
<protein>
    <submittedName>
        <fullName evidence="3">Uncharacterized protein</fullName>
    </submittedName>
</protein>
<gene>
    <name evidence="3" type="ORF">SAMN05444336_102642</name>
</gene>